<dbReference type="OrthoDB" id="9429440at2"/>
<sequence length="272" mass="31777">MDGSKLKSQLIAQAKGGSISELLNWHKDYCEYNREERNLAAIFYHLLLINDNLAEFLSMIDYDKPTLVDEVGIYFEYSNLRDIWFNLNSNEIKRRIILSLLAPQNLKELEELSVLEFNTHFGAVPTPSTNYIQNPGNWSIKKYKNNITNNEEFLKATKFKWAFNVKPDIVIHTTKRTAICIECKYQSGEGSYPTDIEEIQEFRRRGLDQVQQTSLQKYMMEDLLGIDTQFIYLIQKYNAASNTHQSLYWKQVFAKLDLSGCPQFIRQCIARI</sequence>
<dbReference type="AlphaFoldDB" id="I8RLQ1"/>
<comment type="caution">
    <text evidence="1">The sequence shown here is derived from an EMBL/GenBank/DDBJ whole genome shotgun (WGS) entry which is preliminary data.</text>
</comment>
<dbReference type="EMBL" id="AKVJ01000017">
    <property type="protein sequence ID" value="EIW19580.1"/>
    <property type="molecule type" value="Genomic_DNA"/>
</dbReference>
<evidence type="ECO:0000313" key="2">
    <source>
        <dbReference type="Proteomes" id="UP000004324"/>
    </source>
</evidence>
<dbReference type="RefSeq" id="WP_007932464.1">
    <property type="nucleotide sequence ID" value="NZ_AKVJ01000017.1"/>
</dbReference>
<dbReference type="Proteomes" id="UP000004324">
    <property type="component" value="Unassembled WGS sequence"/>
</dbReference>
<protein>
    <submittedName>
        <fullName evidence="1">Uncharacterized protein</fullName>
    </submittedName>
</protein>
<keyword evidence="2" id="KW-1185">Reference proteome</keyword>
<gene>
    <name evidence="1" type="ORF">FB4_2763</name>
</gene>
<accession>I8RLQ1</accession>
<proteinExistence type="predicted"/>
<dbReference type="PATRIC" id="fig|1149862.3.peg.1313"/>
<evidence type="ECO:0000313" key="1">
    <source>
        <dbReference type="EMBL" id="EIW19580.1"/>
    </source>
</evidence>
<name>I8RLQ1_9FIRM</name>
<reference evidence="1 2" key="1">
    <citation type="journal article" date="2012" name="J. Bacteriol.">
        <title>Draft Genome Sequences for Two Metal-Reducing Pelosinus fermentans Strains Isolated from a Cr(VI)-Contaminated Site and for Type Strain R7.</title>
        <authorList>
            <person name="Brown S.D."/>
            <person name="Podar M."/>
            <person name="Klingeman D.M."/>
            <person name="Johnson C.M."/>
            <person name="Yang Z.K."/>
            <person name="Utturkar S.M."/>
            <person name="Land M.L."/>
            <person name="Mosher J.J."/>
            <person name="Hurt R.A.Jr."/>
            <person name="Phelps T.J."/>
            <person name="Palumbo A.V."/>
            <person name="Arkin A.P."/>
            <person name="Hazen T.C."/>
            <person name="Elias D.A."/>
        </authorList>
    </citation>
    <scope>NUCLEOTIDE SEQUENCE [LARGE SCALE GENOMIC DNA]</scope>
    <source>
        <strain evidence="1 2">B4</strain>
    </source>
</reference>
<organism evidence="1 2">
    <name type="scientific">Pelosinus fermentans B4</name>
    <dbReference type="NCBI Taxonomy" id="1149862"/>
    <lineage>
        <taxon>Bacteria</taxon>
        <taxon>Bacillati</taxon>
        <taxon>Bacillota</taxon>
        <taxon>Negativicutes</taxon>
        <taxon>Selenomonadales</taxon>
        <taxon>Sporomusaceae</taxon>
        <taxon>Pelosinus</taxon>
    </lineage>
</organism>